<dbReference type="EMBL" id="BK015301">
    <property type="protein sequence ID" value="DAE00249.1"/>
    <property type="molecule type" value="Genomic_DNA"/>
</dbReference>
<reference evidence="1" key="1">
    <citation type="journal article" date="2021" name="Proc. Natl. Acad. Sci. U.S.A.">
        <title>A Catalog of Tens of Thousands of Viruses from Human Metagenomes Reveals Hidden Associations with Chronic Diseases.</title>
        <authorList>
            <person name="Tisza M.J."/>
            <person name="Buck C.B."/>
        </authorList>
    </citation>
    <scope>NUCLEOTIDE SEQUENCE</scope>
    <source>
        <strain evidence="1">CtLnO19</strain>
    </source>
</reference>
<sequence>MKNKATLVLGISQDCRAESLVLTWKQSCRRVQHLSRISFVFLCFSVNIRGYTPYYPIKVVRGIVLLVF</sequence>
<protein>
    <submittedName>
        <fullName evidence="1">Uncharacterized protein</fullName>
    </submittedName>
</protein>
<accession>A0A8S5P1E3</accession>
<organism evidence="1">
    <name type="scientific">Myoviridae sp. ctLnO19</name>
    <dbReference type="NCBI Taxonomy" id="2825085"/>
    <lineage>
        <taxon>Viruses</taxon>
        <taxon>Duplodnaviria</taxon>
        <taxon>Heunggongvirae</taxon>
        <taxon>Uroviricota</taxon>
        <taxon>Caudoviricetes</taxon>
    </lineage>
</organism>
<name>A0A8S5P1E3_9CAUD</name>
<evidence type="ECO:0000313" key="1">
    <source>
        <dbReference type="EMBL" id="DAE00249.1"/>
    </source>
</evidence>
<proteinExistence type="predicted"/>